<sequence length="799" mass="95237">MENKESVLLEVVPKIKAYIKDDTINEKSYQDFIAKNKELFICNLYNVNMITDEDIKLLYITIEQNIDIDDKSLVAIFSYIGYNFEKNIHDDNSSIDLGDRMTGDMNYNMYDTFFSTLDFIIRQKHVNILVNDEGNNDVNINYRSFTTSLSYKEEDKYGQVVNEIPFNMKELLSYVSKNLDQLRFSKKYLDFAYLCRNIGIKISKRKYNVRYIFNYIIDELTIPIVIKDYLDVKYVYLEETNKTYRNHFEDDNKHFYEWGKVIIPKFKNPRLYSYFFLSNYGLCDLFMELINIKQVTFEPRKNPIEYIYVDELKFWEEGSSIDFVPCEHEIAIIDAKKVSLEYYENINKFIAKYIYYEDGLAYCNLCGINIQELNLDATDVMKISLINVTYNKSIFMSEPYNYFSHSQRFIFNTIMSFDTIMKSQMWNMKYNINRLILNFLIDINSKRHEYEKRFATEIKKGIFFLRLSANLFDIQMSSMELFYSAKILNIHFIVALVIVLNSGADFIMSYMTNKKEETNYSDLNHIISVIVFDFLKKTRTVDSKQFNTIELFTETYMKIATEELIVHYNRIKLEMERLIAIKKDRKTPNYDISIYRQIQRNDEIAFFPSCISSTELFITYEKAVAENTEIITIRHPVRIKEGTDEDKEIFEDIMKKTTKVLIRVNDTNAYNASFFTTHVKLEVEKKKIIIPLTSLFVYNVLKYYSSNVDFYVFKFGDPFPFHYDLISKEHANHKITGYNMLRQELLPNSNVFTYFNDSLNRQDLEFSFYMFLASYVNVTEWIEENSKKIKELYIINFNN</sequence>
<gene>
    <name evidence="10" type="ORF">fep_142</name>
</gene>
<evidence type="ECO:0000256" key="3">
    <source>
        <dbReference type="ARBA" id="ARBA00019543"/>
    </source>
</evidence>
<evidence type="ECO:0000313" key="11">
    <source>
        <dbReference type="Proteomes" id="UP000101521"/>
    </source>
</evidence>
<evidence type="ECO:0000256" key="9">
    <source>
        <dbReference type="ARBA" id="ARBA00033422"/>
    </source>
</evidence>
<dbReference type="InterPro" id="IPR004974">
    <property type="entry name" value="Pox_Rap94"/>
</dbReference>
<dbReference type="EMBL" id="KJ801920">
    <property type="protein sequence ID" value="AID46648.1"/>
    <property type="molecule type" value="Genomic_DNA"/>
</dbReference>
<evidence type="ECO:0000256" key="6">
    <source>
        <dbReference type="ARBA" id="ARBA00023015"/>
    </source>
</evidence>
<evidence type="ECO:0000256" key="5">
    <source>
        <dbReference type="ARBA" id="ARBA00022844"/>
    </source>
</evidence>
<dbReference type="Pfam" id="PF03294">
    <property type="entry name" value="Pox_Rap94"/>
    <property type="match status" value="1"/>
</dbReference>
<evidence type="ECO:0000256" key="2">
    <source>
        <dbReference type="ARBA" id="ARBA00007680"/>
    </source>
</evidence>
<evidence type="ECO:0000256" key="8">
    <source>
        <dbReference type="ARBA" id="ARBA00032150"/>
    </source>
</evidence>
<dbReference type="KEGG" id="vg:19737867"/>
<keyword evidence="11" id="KW-1185">Reference proteome</keyword>
<organism evidence="10 11">
    <name type="scientific">Pigeonpox virus</name>
    <dbReference type="NCBI Taxonomy" id="10264"/>
    <lineage>
        <taxon>Viruses</taxon>
        <taxon>Varidnaviria</taxon>
        <taxon>Bamfordvirae</taxon>
        <taxon>Nucleocytoviricota</taxon>
        <taxon>Pokkesviricetes</taxon>
        <taxon>Chitovirales</taxon>
        <taxon>Poxviridae</taxon>
        <taxon>Chordopoxvirinae</taxon>
        <taxon>Avipoxvirus</taxon>
        <taxon>Avipoxvirus pigeonpox</taxon>
    </lineage>
</organism>
<keyword evidence="6" id="KW-0805">Transcription regulation</keyword>
<evidence type="ECO:0000256" key="1">
    <source>
        <dbReference type="ARBA" id="ARBA00004328"/>
    </source>
</evidence>
<evidence type="ECO:0000256" key="4">
    <source>
        <dbReference type="ARBA" id="ARBA00022472"/>
    </source>
</evidence>
<comment type="subcellular location">
    <subcellularLocation>
        <location evidence="1">Virion</location>
    </subcellularLocation>
</comment>
<keyword evidence="5" id="KW-0946">Virion</keyword>
<dbReference type="RefSeq" id="YP_009046372.1">
    <property type="nucleotide sequence ID" value="NC_024447.1"/>
</dbReference>
<reference evidence="10 11" key="1">
    <citation type="journal article" date="2014" name="BMC Genomics">
        <title>The complete genome sequences of poxviruses isolated from a penguin and a pigeon in South Africa and comparison to other sequenced avipoxviruses.</title>
        <authorList>
            <person name="Offerman K."/>
            <person name="Carulei O."/>
            <person name="van der Walt A.P."/>
            <person name="Douglass N."/>
            <person name="Williamson A.L."/>
        </authorList>
    </citation>
    <scope>NUCLEOTIDE SEQUENCE [LARGE SCALE GENOMIC DNA]</scope>
    <source>
        <strain evidence="10">FeP2</strain>
    </source>
</reference>
<protein>
    <recommendedName>
        <fullName evidence="3">RNA polymerase-associated transcription-specificity factor RAP94</fullName>
    </recommendedName>
    <alternativeName>
        <fullName evidence="8">Protein H4</fullName>
    </alternativeName>
    <alternativeName>
        <fullName evidence="9">RPO-associated protein of 94 kDa</fullName>
    </alternativeName>
</protein>
<dbReference type="Proteomes" id="UP000101521">
    <property type="component" value="Segment"/>
</dbReference>
<dbReference type="GO" id="GO:0006353">
    <property type="term" value="P:DNA-templated transcription termination"/>
    <property type="evidence" value="ECO:0007669"/>
    <property type="project" value="UniProtKB-KW"/>
</dbReference>
<evidence type="ECO:0000256" key="7">
    <source>
        <dbReference type="ARBA" id="ARBA00023163"/>
    </source>
</evidence>
<keyword evidence="4" id="KW-0806">Transcription termination</keyword>
<keyword evidence="7" id="KW-0804">Transcription</keyword>
<evidence type="ECO:0000313" key="10">
    <source>
        <dbReference type="EMBL" id="AID46648.1"/>
    </source>
</evidence>
<dbReference type="GO" id="GO:0003700">
    <property type="term" value="F:DNA-binding transcription factor activity"/>
    <property type="evidence" value="ECO:0007669"/>
    <property type="project" value="InterPro"/>
</dbReference>
<comment type="similarity">
    <text evidence="2">Belongs to the poxviridae protein RAP94 family.</text>
</comment>
<dbReference type="GeneID" id="19737867"/>
<name>A0A068EH12_9POXV</name>
<accession>A0A068EH12</accession>
<proteinExistence type="inferred from homology"/>
<dbReference type="GO" id="GO:0044423">
    <property type="term" value="C:virion component"/>
    <property type="evidence" value="ECO:0007669"/>
    <property type="project" value="UniProtKB-KW"/>
</dbReference>